<evidence type="ECO:0000313" key="3">
    <source>
        <dbReference type="Proteomes" id="UP001234178"/>
    </source>
</evidence>
<evidence type="ECO:0000313" key="2">
    <source>
        <dbReference type="EMBL" id="KAK4017148.1"/>
    </source>
</evidence>
<dbReference type="Proteomes" id="UP001234178">
    <property type="component" value="Unassembled WGS sequence"/>
</dbReference>
<accession>A0ABQ9ZW89</accession>
<proteinExistence type="predicted"/>
<gene>
    <name evidence="2" type="ORF">OUZ56_032100</name>
</gene>
<name>A0ABQ9ZW89_9CRUS</name>
<feature type="region of interest" description="Disordered" evidence="1">
    <location>
        <begin position="263"/>
        <end position="283"/>
    </location>
</feature>
<comment type="caution">
    <text evidence="2">The sequence shown here is derived from an EMBL/GenBank/DDBJ whole genome shotgun (WGS) entry which is preliminary data.</text>
</comment>
<evidence type="ECO:0000256" key="1">
    <source>
        <dbReference type="SAM" id="MobiDB-lite"/>
    </source>
</evidence>
<keyword evidence="3" id="KW-1185">Reference proteome</keyword>
<dbReference type="EMBL" id="JAOYFB010000005">
    <property type="protein sequence ID" value="KAK4017148.1"/>
    <property type="molecule type" value="Genomic_DNA"/>
</dbReference>
<protein>
    <submittedName>
        <fullName evidence="2">Uncharacterized protein</fullName>
    </submittedName>
</protein>
<feature type="compositionally biased region" description="Basic and acidic residues" evidence="1">
    <location>
        <begin position="263"/>
        <end position="273"/>
    </location>
</feature>
<organism evidence="2 3">
    <name type="scientific">Daphnia magna</name>
    <dbReference type="NCBI Taxonomy" id="35525"/>
    <lineage>
        <taxon>Eukaryota</taxon>
        <taxon>Metazoa</taxon>
        <taxon>Ecdysozoa</taxon>
        <taxon>Arthropoda</taxon>
        <taxon>Crustacea</taxon>
        <taxon>Branchiopoda</taxon>
        <taxon>Diplostraca</taxon>
        <taxon>Cladocera</taxon>
        <taxon>Anomopoda</taxon>
        <taxon>Daphniidae</taxon>
        <taxon>Daphnia</taxon>
    </lineage>
</organism>
<sequence>MVKEEGRAEKKIPLLKRGGRCFRQTFPSFRTGTGPSQTAAYQNYIDEQLEQFVDSCKGSQGSGEGYFTPHEVREQANDDKWLHLGARPKTLHAQSTAPLVNFELPFDKGRKETQFSQPQNVLPNHARSLFKEYSDTEELLRQASTLLYKADPSLTLSNKKRSSFHSQYWHTHIHDIPEDEIIFELQLHLEANGRNRLYDEHTRIALLSLLALYPSLDTLAKLFEFLNLRTGYTPILPRSYDSSSYSAPSIDTPTPPLRVDPFSEHRGAVDRRPNASVNDKSHGGKCSNEVTLNRFRRGCSRNLLFPFSSFVNSCSCLIHRSVALLATELATFSSRLFRWLTPDFAKPAPTYHNQLSLASYKP</sequence>
<reference evidence="2 3" key="1">
    <citation type="journal article" date="2023" name="Nucleic Acids Res.">
        <title>The hologenome of Daphnia magna reveals possible DNA methylation and microbiome-mediated evolution of the host genome.</title>
        <authorList>
            <person name="Chaturvedi A."/>
            <person name="Li X."/>
            <person name="Dhandapani V."/>
            <person name="Marshall H."/>
            <person name="Kissane S."/>
            <person name="Cuenca-Cambronero M."/>
            <person name="Asole G."/>
            <person name="Calvet F."/>
            <person name="Ruiz-Romero M."/>
            <person name="Marangio P."/>
            <person name="Guigo R."/>
            <person name="Rago D."/>
            <person name="Mirbahai L."/>
            <person name="Eastwood N."/>
            <person name="Colbourne J.K."/>
            <person name="Zhou J."/>
            <person name="Mallon E."/>
            <person name="Orsini L."/>
        </authorList>
    </citation>
    <scope>NUCLEOTIDE SEQUENCE [LARGE SCALE GENOMIC DNA]</scope>
    <source>
        <strain evidence="2">LRV0_1</strain>
    </source>
</reference>